<sequence>MRCSVVCRNILFHQLFILLSVSTIRFQDSQAYREIDITRDRQKHVVRVPCLLQRCQQDNGDEDTTHIGVGPGGDFQANNNLFDNLITGDETWIHLNTPETKRDSMTWKHPSSPVTKKFKVQRSAAKVMATVFWDAKGVILLNILPQGQCINAARYCSTLDRLKEAIRRKRPELLGRGVVLQHDNATPHSANLTQQWLQYYGWEILLHPAHSPDLAPSDFHLFRPLKCHLGGMAFETEDDLISELRNWFDNLDVDFFRVGTNSLLSRFQKCIDLHGDYVEK</sequence>
<protein>
    <submittedName>
        <fullName evidence="2">Histone-lysine N-methyltransferase SETMAR</fullName>
    </submittedName>
</protein>
<dbReference type="InterPro" id="IPR052709">
    <property type="entry name" value="Transposase-MT_Hybrid"/>
</dbReference>
<evidence type="ECO:0000313" key="3">
    <source>
        <dbReference type="Proteomes" id="UP000735302"/>
    </source>
</evidence>
<evidence type="ECO:0000256" key="1">
    <source>
        <dbReference type="SAM" id="SignalP"/>
    </source>
</evidence>
<accession>A0AAV4D2G5</accession>
<dbReference type="InterPro" id="IPR001888">
    <property type="entry name" value="Transposase_1"/>
</dbReference>
<reference evidence="2 3" key="1">
    <citation type="journal article" date="2021" name="Elife">
        <title>Chloroplast acquisition without the gene transfer in kleptoplastic sea slugs, Plakobranchus ocellatus.</title>
        <authorList>
            <person name="Maeda T."/>
            <person name="Takahashi S."/>
            <person name="Yoshida T."/>
            <person name="Shimamura S."/>
            <person name="Takaki Y."/>
            <person name="Nagai Y."/>
            <person name="Toyoda A."/>
            <person name="Suzuki Y."/>
            <person name="Arimoto A."/>
            <person name="Ishii H."/>
            <person name="Satoh N."/>
            <person name="Nishiyama T."/>
            <person name="Hasebe M."/>
            <person name="Maruyama T."/>
            <person name="Minagawa J."/>
            <person name="Obokata J."/>
            <person name="Shigenobu S."/>
        </authorList>
    </citation>
    <scope>NUCLEOTIDE SEQUENCE [LARGE SCALE GENOMIC DNA]</scope>
</reference>
<feature type="signal peptide" evidence="1">
    <location>
        <begin position="1"/>
        <end position="31"/>
    </location>
</feature>
<dbReference type="AlphaFoldDB" id="A0AAV4D2G5"/>
<dbReference type="InterPro" id="IPR036397">
    <property type="entry name" value="RNaseH_sf"/>
</dbReference>
<dbReference type="PANTHER" id="PTHR46060:SF1">
    <property type="entry name" value="MARINER MOS1 TRANSPOSASE-LIKE PROTEIN"/>
    <property type="match status" value="1"/>
</dbReference>
<name>A0AAV4D2G5_9GAST</name>
<dbReference type="EMBL" id="BLXT01007309">
    <property type="protein sequence ID" value="GFO38366.1"/>
    <property type="molecule type" value="Genomic_DNA"/>
</dbReference>
<dbReference type="PANTHER" id="PTHR46060">
    <property type="entry name" value="MARINER MOS1 TRANSPOSASE-LIKE PROTEIN"/>
    <property type="match status" value="1"/>
</dbReference>
<dbReference type="Pfam" id="PF01359">
    <property type="entry name" value="Transposase_1"/>
    <property type="match status" value="1"/>
</dbReference>
<gene>
    <name evidence="2" type="ORF">PoB_006487100</name>
</gene>
<dbReference type="GO" id="GO:0003676">
    <property type="term" value="F:nucleic acid binding"/>
    <property type="evidence" value="ECO:0007669"/>
    <property type="project" value="InterPro"/>
</dbReference>
<dbReference type="Proteomes" id="UP000735302">
    <property type="component" value="Unassembled WGS sequence"/>
</dbReference>
<dbReference type="Gene3D" id="3.30.420.10">
    <property type="entry name" value="Ribonuclease H-like superfamily/Ribonuclease H"/>
    <property type="match status" value="1"/>
</dbReference>
<keyword evidence="3" id="KW-1185">Reference proteome</keyword>
<organism evidence="2 3">
    <name type="scientific">Plakobranchus ocellatus</name>
    <dbReference type="NCBI Taxonomy" id="259542"/>
    <lineage>
        <taxon>Eukaryota</taxon>
        <taxon>Metazoa</taxon>
        <taxon>Spiralia</taxon>
        <taxon>Lophotrochozoa</taxon>
        <taxon>Mollusca</taxon>
        <taxon>Gastropoda</taxon>
        <taxon>Heterobranchia</taxon>
        <taxon>Euthyneura</taxon>
        <taxon>Panpulmonata</taxon>
        <taxon>Sacoglossa</taxon>
        <taxon>Placobranchoidea</taxon>
        <taxon>Plakobranchidae</taxon>
        <taxon>Plakobranchus</taxon>
    </lineage>
</organism>
<evidence type="ECO:0000313" key="2">
    <source>
        <dbReference type="EMBL" id="GFO38366.1"/>
    </source>
</evidence>
<keyword evidence="1" id="KW-0732">Signal</keyword>
<comment type="caution">
    <text evidence="2">The sequence shown here is derived from an EMBL/GenBank/DDBJ whole genome shotgun (WGS) entry which is preliminary data.</text>
</comment>
<proteinExistence type="predicted"/>
<feature type="chain" id="PRO_5043708133" evidence="1">
    <location>
        <begin position="32"/>
        <end position="280"/>
    </location>
</feature>